<dbReference type="PROSITE" id="PS51318">
    <property type="entry name" value="TAT"/>
    <property type="match status" value="1"/>
</dbReference>
<keyword evidence="6 13" id="KW-0560">Oxidoreductase</keyword>
<comment type="function">
    <text evidence="13">Involved in the recovery of exogenous heme iron. Extracts iron from heme while preserving the protoporphyrin ring intact.</text>
</comment>
<evidence type="ECO:0000256" key="9">
    <source>
        <dbReference type="ARBA" id="ARBA00025737"/>
    </source>
</evidence>
<protein>
    <recommendedName>
        <fullName evidence="10 13">Deferrochelatase</fullName>
        <ecNumber evidence="13">1.11.1.-</ecNumber>
    </recommendedName>
    <alternativeName>
        <fullName evidence="11 13">Peroxidase EfeB</fullName>
    </alternativeName>
</protein>
<evidence type="ECO:0000256" key="10">
    <source>
        <dbReference type="ARBA" id="ARBA00033771"/>
    </source>
</evidence>
<dbReference type="InterPro" id="IPR006311">
    <property type="entry name" value="TAT_signal"/>
</dbReference>
<dbReference type="PROSITE" id="PS51257">
    <property type="entry name" value="PROKAR_LIPOPROTEIN"/>
    <property type="match status" value="1"/>
</dbReference>
<dbReference type="GO" id="GO:0030313">
    <property type="term" value="C:cell envelope"/>
    <property type="evidence" value="ECO:0007669"/>
    <property type="project" value="UniProtKB-SubCell"/>
</dbReference>
<proteinExistence type="inferred from homology"/>
<dbReference type="PANTHER" id="PTHR30521:SF4">
    <property type="entry name" value="DEFERROCHELATASE"/>
    <property type="match status" value="1"/>
</dbReference>
<evidence type="ECO:0000313" key="16">
    <source>
        <dbReference type="EMBL" id="OHV35471.1"/>
    </source>
</evidence>
<comment type="catalytic activity">
    <reaction evidence="12">
        <text>heme b + 2 H(+) = protoporphyrin IX + Fe(2+)</text>
        <dbReference type="Rhea" id="RHEA:22584"/>
        <dbReference type="ChEBI" id="CHEBI:15378"/>
        <dbReference type="ChEBI" id="CHEBI:29033"/>
        <dbReference type="ChEBI" id="CHEBI:57306"/>
        <dbReference type="ChEBI" id="CHEBI:60344"/>
        <dbReference type="EC" id="4.98.1.1"/>
    </reaction>
    <physiologicalReaction direction="left-to-right" evidence="12">
        <dbReference type="Rhea" id="RHEA:22585"/>
    </physiologicalReaction>
</comment>
<feature type="signal peptide" evidence="13">
    <location>
        <begin position="1"/>
        <end position="24"/>
    </location>
</feature>
<dbReference type="RefSeq" id="WP_071085649.1">
    <property type="nucleotide sequence ID" value="NZ_MBLM01000121.1"/>
</dbReference>
<comment type="subcellular location">
    <subcellularLocation>
        <location evidence="1">Cell envelope</location>
    </subcellularLocation>
</comment>
<dbReference type="GO" id="GO:0046872">
    <property type="term" value="F:metal ion binding"/>
    <property type="evidence" value="ECO:0007669"/>
    <property type="project" value="UniProtKB-KW"/>
</dbReference>
<accession>A0A1S1QPV4</accession>
<dbReference type="PANTHER" id="PTHR30521">
    <property type="entry name" value="DEFERROCHELATASE/PEROXIDASE"/>
    <property type="match status" value="1"/>
</dbReference>
<dbReference type="InterPro" id="IPR048327">
    <property type="entry name" value="Dyp_perox_N"/>
</dbReference>
<dbReference type="OrthoDB" id="9781066at2"/>
<dbReference type="NCBIfam" id="TIGR01412">
    <property type="entry name" value="tat_substr_1"/>
    <property type="match status" value="1"/>
</dbReference>
<dbReference type="Proteomes" id="UP000179627">
    <property type="component" value="Unassembled WGS sequence"/>
</dbReference>
<evidence type="ECO:0000256" key="1">
    <source>
        <dbReference type="ARBA" id="ARBA00004196"/>
    </source>
</evidence>
<dbReference type="InterPro" id="IPR006314">
    <property type="entry name" value="Dyp_peroxidase"/>
</dbReference>
<evidence type="ECO:0000256" key="6">
    <source>
        <dbReference type="ARBA" id="ARBA00023002"/>
    </source>
</evidence>
<keyword evidence="17" id="KW-1185">Reference proteome</keyword>
<keyword evidence="2 13" id="KW-0575">Peroxidase</keyword>
<dbReference type="EMBL" id="MBLM01000121">
    <property type="protein sequence ID" value="OHV35471.1"/>
    <property type="molecule type" value="Genomic_DNA"/>
</dbReference>
<dbReference type="GO" id="GO:0020037">
    <property type="term" value="F:heme binding"/>
    <property type="evidence" value="ECO:0007669"/>
    <property type="project" value="InterPro"/>
</dbReference>
<dbReference type="PROSITE" id="PS51404">
    <property type="entry name" value="DYP_PEROXIDASE"/>
    <property type="match status" value="1"/>
</dbReference>
<evidence type="ECO:0000313" key="17">
    <source>
        <dbReference type="Proteomes" id="UP000179627"/>
    </source>
</evidence>
<keyword evidence="3 13" id="KW-0349">Heme</keyword>
<evidence type="ECO:0000256" key="12">
    <source>
        <dbReference type="ARBA" id="ARBA00048856"/>
    </source>
</evidence>
<evidence type="ECO:0000256" key="5">
    <source>
        <dbReference type="ARBA" id="ARBA00022729"/>
    </source>
</evidence>
<feature type="domain" description="Dyp-type peroxidase N-terminal" evidence="14">
    <location>
        <begin position="62"/>
        <end position="220"/>
    </location>
</feature>
<dbReference type="EC" id="1.11.1.-" evidence="13"/>
<dbReference type="SUPFAM" id="SSF54909">
    <property type="entry name" value="Dimeric alpha+beta barrel"/>
    <property type="match status" value="1"/>
</dbReference>
<dbReference type="NCBIfam" id="TIGR01413">
    <property type="entry name" value="Dyp_perox_fam"/>
    <property type="match status" value="1"/>
</dbReference>
<dbReference type="GO" id="GO:0004325">
    <property type="term" value="F:ferrochelatase activity"/>
    <property type="evidence" value="ECO:0007669"/>
    <property type="project" value="UniProtKB-EC"/>
</dbReference>
<dbReference type="Pfam" id="PF20628">
    <property type="entry name" value="Dyp_perox_C"/>
    <property type="match status" value="1"/>
</dbReference>
<keyword evidence="8" id="KW-0456">Lyase</keyword>
<dbReference type="InterPro" id="IPR048328">
    <property type="entry name" value="Dyp_perox_C"/>
</dbReference>
<reference evidence="17" key="1">
    <citation type="submission" date="2016-07" db="EMBL/GenBank/DDBJ databases">
        <title>Sequence Frankia sp. strain CcI1.17.</title>
        <authorList>
            <person name="Ghodhbane-Gtari F."/>
            <person name="Swanson E."/>
            <person name="Gueddou A."/>
            <person name="Morris K."/>
            <person name="Hezbri K."/>
            <person name="Ktari A."/>
            <person name="Nouioui I."/>
            <person name="Abebe-Akele F."/>
            <person name="Simpson S."/>
            <person name="Thomas K."/>
            <person name="Gtari M."/>
            <person name="Tisa L.S."/>
            <person name="Hurst S."/>
        </authorList>
    </citation>
    <scope>NUCLEOTIDE SEQUENCE [LARGE SCALE GENOMIC DNA]</scope>
    <source>
        <strain evidence="17">Cc1.17</strain>
    </source>
</reference>
<evidence type="ECO:0000256" key="8">
    <source>
        <dbReference type="ARBA" id="ARBA00023239"/>
    </source>
</evidence>
<comment type="cofactor">
    <cofactor evidence="13">
        <name>heme b</name>
        <dbReference type="ChEBI" id="CHEBI:60344"/>
    </cofactor>
    <text evidence="13">Binds 1 heme b (iron(II)-protoporphyrin IX) group non-covalently per subunit.</text>
</comment>
<sequence length="432" mass="45077">MAGRARVSRRRLFGLTAAAATAGAAGVGGLAACSDDDGSGGSGRGDGAGPADQIVAFHGDHQAGIATPAQDRLHFAAFDIVTDTRADLVALLREWTAAAAAMTSGLAVGAGVAGRQQAPPDDTGEAEGLAAGRLTLTFAVGPSLFTTADGVDRFGLAGRRPRALVDLPPFPGEALEPARCGGDLAVQACSDDPQVAVHAIRNLARIGRGTVAVRWSQLGFGRTASTSSTQITPRNLLGFKDGTNNLHVEQPARLDEHVWVAAADDGPAASWMVGGSYLVARRIRMLTEQWDRTPLAEQEATFGRTKVSGAPLGRTGEFEPVDLARRDADGEPVIPANAHIRLAAPETNGGQALLRRGYSFTDGSDGLGHLDAGLFFLAYQRDPRTQFIPIQRRLAGADALNEYIRHTGSAIFAVPPGVTTSAGDHWARLLFA</sequence>
<evidence type="ECO:0000256" key="2">
    <source>
        <dbReference type="ARBA" id="ARBA00022559"/>
    </source>
</evidence>
<feature type="chain" id="PRO_5039760038" description="Deferrochelatase" evidence="13">
    <location>
        <begin position="25"/>
        <end position="432"/>
    </location>
</feature>
<evidence type="ECO:0000259" key="14">
    <source>
        <dbReference type="Pfam" id="PF04261"/>
    </source>
</evidence>
<evidence type="ECO:0000259" key="15">
    <source>
        <dbReference type="Pfam" id="PF20628"/>
    </source>
</evidence>
<dbReference type="GO" id="GO:0004601">
    <property type="term" value="F:peroxidase activity"/>
    <property type="evidence" value="ECO:0007669"/>
    <property type="project" value="UniProtKB-KW"/>
</dbReference>
<keyword evidence="7 13" id="KW-0408">Iron</keyword>
<organism evidence="16 17">
    <name type="scientific">Parafrankia colletiae</name>
    <dbReference type="NCBI Taxonomy" id="573497"/>
    <lineage>
        <taxon>Bacteria</taxon>
        <taxon>Bacillati</taxon>
        <taxon>Actinomycetota</taxon>
        <taxon>Actinomycetes</taxon>
        <taxon>Frankiales</taxon>
        <taxon>Frankiaceae</taxon>
        <taxon>Parafrankia</taxon>
    </lineage>
</organism>
<dbReference type="InterPro" id="IPR006313">
    <property type="entry name" value="EfeB/EfeN"/>
</dbReference>
<evidence type="ECO:0000256" key="13">
    <source>
        <dbReference type="RuleBase" id="RU365017"/>
    </source>
</evidence>
<evidence type="ECO:0000256" key="4">
    <source>
        <dbReference type="ARBA" id="ARBA00022723"/>
    </source>
</evidence>
<dbReference type="GO" id="GO:0005829">
    <property type="term" value="C:cytosol"/>
    <property type="evidence" value="ECO:0007669"/>
    <property type="project" value="TreeGrafter"/>
</dbReference>
<gene>
    <name evidence="16" type="ORF">CC117_19795</name>
</gene>
<keyword evidence="4 13" id="KW-0479">Metal-binding</keyword>
<dbReference type="AlphaFoldDB" id="A0A1S1QPV4"/>
<keyword evidence="5 13" id="KW-0732">Signal</keyword>
<dbReference type="InterPro" id="IPR011008">
    <property type="entry name" value="Dimeric_a/b-barrel"/>
</dbReference>
<comment type="similarity">
    <text evidence="9 13">Belongs to the DyP-type peroxidase family.</text>
</comment>
<feature type="domain" description="Dyp-type peroxidase C-terminal" evidence="15">
    <location>
        <begin position="232"/>
        <end position="418"/>
    </location>
</feature>
<dbReference type="Pfam" id="PF04261">
    <property type="entry name" value="Dyp_perox_N"/>
    <property type="match status" value="1"/>
</dbReference>
<evidence type="ECO:0000256" key="7">
    <source>
        <dbReference type="ARBA" id="ARBA00023004"/>
    </source>
</evidence>
<name>A0A1S1QPV4_9ACTN</name>
<evidence type="ECO:0000256" key="3">
    <source>
        <dbReference type="ARBA" id="ARBA00022617"/>
    </source>
</evidence>
<comment type="caution">
    <text evidence="16">The sequence shown here is derived from an EMBL/GenBank/DDBJ whole genome shotgun (WGS) entry which is preliminary data.</text>
</comment>
<dbReference type="GO" id="GO:0033212">
    <property type="term" value="P:iron import into cell"/>
    <property type="evidence" value="ECO:0007669"/>
    <property type="project" value="InterPro"/>
</dbReference>
<evidence type="ECO:0000256" key="11">
    <source>
        <dbReference type="ARBA" id="ARBA00033775"/>
    </source>
</evidence>